<keyword evidence="1 4" id="KW-0963">Cytoplasm</keyword>
<dbReference type="HAMAP" id="MF_00689">
    <property type="entry name" value="Bpt"/>
    <property type="match status" value="1"/>
</dbReference>
<protein>
    <recommendedName>
        <fullName evidence="4">Aspartate/glutamate leucyltransferase</fullName>
        <ecNumber evidence="4">2.3.2.29</ecNumber>
    </recommendedName>
</protein>
<dbReference type="GO" id="GO:0004057">
    <property type="term" value="F:arginyl-tRNA--protein transferase activity"/>
    <property type="evidence" value="ECO:0007669"/>
    <property type="project" value="InterPro"/>
</dbReference>
<dbReference type="PIRSF" id="PIRSF037208">
    <property type="entry name" value="ATE_pro_prd"/>
    <property type="match status" value="1"/>
</dbReference>
<dbReference type="InterPro" id="IPR016181">
    <property type="entry name" value="Acyl_CoA_acyltransferase"/>
</dbReference>
<comment type="caution">
    <text evidence="7">The sequence shown here is derived from an EMBL/GenBank/DDBJ whole genome shotgun (WGS) entry which is preliminary data.</text>
</comment>
<evidence type="ECO:0000256" key="3">
    <source>
        <dbReference type="ARBA" id="ARBA00023315"/>
    </source>
</evidence>
<sequence>MTNLRTLHFYATPEHDCSYLKDKIAKTLFVDPQATIDQGTYSQLSDLGFRRSGKHIYRPHCDGCNACISVRIPVDSFRPSKSQRRIINKNKDLTVCKSAPKFTEEYYALYSRYINERHQDGDMYPPNLEQFNSFLVEAEATTEFYEFRDPDNILIAVAVMDGLSQGLSAIYTFYDPSHAKRSLGTYCILWQIEHCKSLEFPYLYLGYWVRDCRKMNYKIAFTPFEFLIDGEWTAFKAK</sequence>
<reference evidence="7 8" key="1">
    <citation type="submission" date="2006-02" db="EMBL/GenBank/DDBJ databases">
        <authorList>
            <person name="Pinhassi J."/>
            <person name="Pedros-Alio C."/>
            <person name="Ferriera S."/>
            <person name="Johnson J."/>
            <person name="Kravitz S."/>
            <person name="Halpern A."/>
            <person name="Remington K."/>
            <person name="Beeson K."/>
            <person name="Tran B."/>
            <person name="Rogers Y.-H."/>
            <person name="Friedman R."/>
            <person name="Venter J.C."/>
        </authorList>
    </citation>
    <scope>NUCLEOTIDE SEQUENCE [LARGE SCALE GENOMIC DNA]</scope>
    <source>
        <strain evidence="7 8">MED92</strain>
    </source>
</reference>
<organism evidence="7 8">
    <name type="scientific">Neptuniibacter caesariensis</name>
    <dbReference type="NCBI Taxonomy" id="207954"/>
    <lineage>
        <taxon>Bacteria</taxon>
        <taxon>Pseudomonadati</taxon>
        <taxon>Pseudomonadota</taxon>
        <taxon>Gammaproteobacteria</taxon>
        <taxon>Oceanospirillales</taxon>
        <taxon>Oceanospirillaceae</taxon>
        <taxon>Neptuniibacter</taxon>
    </lineage>
</organism>
<dbReference type="OrthoDB" id="9782022at2"/>
<keyword evidence="8" id="KW-1185">Reference proteome</keyword>
<comment type="similarity">
    <text evidence="4">Belongs to the R-transferase family. Bpt subfamily.</text>
</comment>
<dbReference type="SUPFAM" id="SSF55729">
    <property type="entry name" value="Acyl-CoA N-acyltransferases (Nat)"/>
    <property type="match status" value="1"/>
</dbReference>
<gene>
    <name evidence="4" type="primary">bpt</name>
    <name evidence="7" type="ORF">MED92_10769</name>
</gene>
<feature type="domain" description="N-end rule aminoacyl transferase C-terminal" evidence="6">
    <location>
        <begin position="105"/>
        <end position="227"/>
    </location>
</feature>
<evidence type="ECO:0000256" key="4">
    <source>
        <dbReference type="HAMAP-Rule" id="MF_00689"/>
    </source>
</evidence>
<dbReference type="AlphaFoldDB" id="A0A7U8C622"/>
<dbReference type="EMBL" id="AAOW01000004">
    <property type="protein sequence ID" value="EAR62183.1"/>
    <property type="molecule type" value="Genomic_DNA"/>
</dbReference>
<comment type="catalytic activity">
    <reaction evidence="4">
        <text>N-terminal L-glutamyl-[protein] + L-leucyl-tRNA(Leu) = N-terminal L-leucyl-L-glutamyl-[protein] + tRNA(Leu) + H(+)</text>
        <dbReference type="Rhea" id="RHEA:50412"/>
        <dbReference type="Rhea" id="RHEA-COMP:9613"/>
        <dbReference type="Rhea" id="RHEA-COMP:9622"/>
        <dbReference type="Rhea" id="RHEA-COMP:12664"/>
        <dbReference type="Rhea" id="RHEA-COMP:12668"/>
        <dbReference type="ChEBI" id="CHEBI:15378"/>
        <dbReference type="ChEBI" id="CHEBI:64721"/>
        <dbReference type="ChEBI" id="CHEBI:78442"/>
        <dbReference type="ChEBI" id="CHEBI:78494"/>
        <dbReference type="ChEBI" id="CHEBI:133041"/>
        <dbReference type="EC" id="2.3.2.29"/>
    </reaction>
</comment>
<dbReference type="PANTHER" id="PTHR21367:SF1">
    <property type="entry name" value="ARGINYL-TRNA--PROTEIN TRANSFERASE 1"/>
    <property type="match status" value="1"/>
</dbReference>
<dbReference type="InterPro" id="IPR030700">
    <property type="entry name" value="N-end_Aminoacyl_Trfase"/>
</dbReference>
<dbReference type="GO" id="GO:0005737">
    <property type="term" value="C:cytoplasm"/>
    <property type="evidence" value="ECO:0007669"/>
    <property type="project" value="UniProtKB-SubCell"/>
</dbReference>
<dbReference type="NCBIfam" id="NF002341">
    <property type="entry name" value="PRK01305.1-1"/>
    <property type="match status" value="1"/>
</dbReference>
<comment type="catalytic activity">
    <reaction evidence="4">
        <text>N-terminal L-aspartyl-[protein] + L-leucyl-tRNA(Leu) = N-terminal L-leucyl-L-aspartyl-[protein] + tRNA(Leu) + H(+)</text>
        <dbReference type="Rhea" id="RHEA:50420"/>
        <dbReference type="Rhea" id="RHEA-COMP:9613"/>
        <dbReference type="Rhea" id="RHEA-COMP:9622"/>
        <dbReference type="Rhea" id="RHEA-COMP:12669"/>
        <dbReference type="Rhea" id="RHEA-COMP:12674"/>
        <dbReference type="ChEBI" id="CHEBI:15378"/>
        <dbReference type="ChEBI" id="CHEBI:64720"/>
        <dbReference type="ChEBI" id="CHEBI:78442"/>
        <dbReference type="ChEBI" id="CHEBI:78494"/>
        <dbReference type="ChEBI" id="CHEBI:133042"/>
        <dbReference type="EC" id="2.3.2.29"/>
    </reaction>
</comment>
<dbReference type="Pfam" id="PF04377">
    <property type="entry name" value="ATE_C"/>
    <property type="match status" value="1"/>
</dbReference>
<accession>A0A7U8C622</accession>
<dbReference type="Proteomes" id="UP000002171">
    <property type="component" value="Unassembled WGS sequence"/>
</dbReference>
<dbReference type="RefSeq" id="WP_007019820.1">
    <property type="nucleotide sequence ID" value="NZ_CH724125.1"/>
</dbReference>
<dbReference type="NCBIfam" id="NF002346">
    <property type="entry name" value="PRK01305.2-3"/>
    <property type="match status" value="1"/>
</dbReference>
<evidence type="ECO:0000313" key="7">
    <source>
        <dbReference type="EMBL" id="EAR62183.1"/>
    </source>
</evidence>
<evidence type="ECO:0000313" key="8">
    <source>
        <dbReference type="Proteomes" id="UP000002171"/>
    </source>
</evidence>
<evidence type="ECO:0000256" key="2">
    <source>
        <dbReference type="ARBA" id="ARBA00022679"/>
    </source>
</evidence>
<dbReference type="Pfam" id="PF04376">
    <property type="entry name" value="ATE_N"/>
    <property type="match status" value="1"/>
</dbReference>
<dbReference type="NCBIfam" id="NF002342">
    <property type="entry name" value="PRK01305.1-3"/>
    <property type="match status" value="1"/>
</dbReference>
<dbReference type="PANTHER" id="PTHR21367">
    <property type="entry name" value="ARGININE-TRNA-PROTEIN TRANSFERASE 1"/>
    <property type="match status" value="1"/>
</dbReference>
<dbReference type="GO" id="GO:0008914">
    <property type="term" value="F:leucyl-tRNA--protein transferase activity"/>
    <property type="evidence" value="ECO:0007669"/>
    <property type="project" value="UniProtKB-UniRule"/>
</dbReference>
<dbReference type="InterPro" id="IPR007471">
    <property type="entry name" value="N-end_Aminoacyl_Trfase_N"/>
</dbReference>
<name>A0A7U8C622_NEPCE</name>
<dbReference type="InterPro" id="IPR017138">
    <property type="entry name" value="Asp_Glu_LeuTrfase"/>
</dbReference>
<comment type="function">
    <text evidence="4">Functions in the N-end rule pathway of protein degradation where it conjugates Leu from its aminoacyl-tRNA to the N-termini of proteins containing an N-terminal aspartate or glutamate.</text>
</comment>
<keyword evidence="2 4" id="KW-0808">Transferase</keyword>
<proteinExistence type="inferred from homology"/>
<dbReference type="InterPro" id="IPR007472">
    <property type="entry name" value="N-end_Aminoacyl_Trfase_C"/>
</dbReference>
<keyword evidence="3 4" id="KW-0012">Acyltransferase</keyword>
<evidence type="ECO:0000256" key="1">
    <source>
        <dbReference type="ARBA" id="ARBA00022490"/>
    </source>
</evidence>
<evidence type="ECO:0000259" key="6">
    <source>
        <dbReference type="Pfam" id="PF04377"/>
    </source>
</evidence>
<feature type="domain" description="N-end aminoacyl transferase N-terminal" evidence="5">
    <location>
        <begin position="15"/>
        <end position="85"/>
    </location>
</feature>
<comment type="subcellular location">
    <subcellularLocation>
        <location evidence="4">Cytoplasm</location>
    </subcellularLocation>
</comment>
<evidence type="ECO:0000259" key="5">
    <source>
        <dbReference type="Pfam" id="PF04376"/>
    </source>
</evidence>
<dbReference type="EC" id="2.3.2.29" evidence="4"/>
<dbReference type="GO" id="GO:0071596">
    <property type="term" value="P:ubiquitin-dependent protein catabolic process via the N-end rule pathway"/>
    <property type="evidence" value="ECO:0007669"/>
    <property type="project" value="InterPro"/>
</dbReference>
<dbReference type="NCBIfam" id="NF002345">
    <property type="entry name" value="PRK01305.2-2"/>
    <property type="match status" value="1"/>
</dbReference>